<keyword evidence="7 13" id="KW-0564">Palmitate</keyword>
<dbReference type="AlphaFoldDB" id="A0AA37TNH0"/>
<gene>
    <name evidence="15" type="primary">blc</name>
    <name evidence="15" type="ORF">GCM10007894_08750</name>
</gene>
<comment type="function">
    <text evidence="10 12">Involved in the storage or transport of lipids necessary for membrane maintenance under stressful conditions. Displays a binding preference for lysophospholipids.</text>
</comment>
<dbReference type="InterPro" id="IPR022272">
    <property type="entry name" value="Lipocalin_CS"/>
</dbReference>
<feature type="lipid moiety-binding region" description="N-palmitoyl cysteine" evidence="13">
    <location>
        <position position="16"/>
    </location>
</feature>
<dbReference type="PANTHER" id="PTHR10612">
    <property type="entry name" value="APOLIPOPROTEIN D"/>
    <property type="match status" value="1"/>
</dbReference>
<evidence type="ECO:0000256" key="5">
    <source>
        <dbReference type="ARBA" id="ARBA00023121"/>
    </source>
</evidence>
<dbReference type="Pfam" id="PF08212">
    <property type="entry name" value="Lipocalin_2"/>
    <property type="match status" value="1"/>
</dbReference>
<name>A0AA37TNH0_9GAMM</name>
<evidence type="ECO:0000256" key="10">
    <source>
        <dbReference type="ARBA" id="ARBA00057024"/>
    </source>
</evidence>
<dbReference type="Gene3D" id="2.40.128.20">
    <property type="match status" value="1"/>
</dbReference>
<protein>
    <recommendedName>
        <fullName evidence="11 12">Outer membrane lipoprotein Blc</fullName>
    </recommendedName>
</protein>
<keyword evidence="4 12" id="KW-0732">Signal</keyword>
<dbReference type="InterPro" id="IPR047202">
    <property type="entry name" value="Lipocalin_Blc-like_dom"/>
</dbReference>
<dbReference type="GO" id="GO:0006950">
    <property type="term" value="P:response to stress"/>
    <property type="evidence" value="ECO:0007669"/>
    <property type="project" value="UniProtKB-ARBA"/>
</dbReference>
<evidence type="ECO:0000256" key="11">
    <source>
        <dbReference type="ARBA" id="ARBA00071217"/>
    </source>
</evidence>
<dbReference type="PANTHER" id="PTHR10612:SF34">
    <property type="entry name" value="APOLIPOPROTEIN D"/>
    <property type="match status" value="1"/>
</dbReference>
<keyword evidence="8 12" id="KW-0998">Cell outer membrane</keyword>
<dbReference type="InterPro" id="IPR000566">
    <property type="entry name" value="Lipocln_cytosolic_FA-bd_dom"/>
</dbReference>
<dbReference type="Proteomes" id="UP001157439">
    <property type="component" value="Unassembled WGS sequence"/>
</dbReference>
<comment type="subcellular location">
    <subcellularLocation>
        <location evidence="1">Cell outer membrane</location>
        <topology evidence="1">Lipid-anchor</topology>
    </subcellularLocation>
</comment>
<organism evidence="15 16">
    <name type="scientific">Paraferrimonas haliotis</name>
    <dbReference type="NCBI Taxonomy" id="2013866"/>
    <lineage>
        <taxon>Bacteria</taxon>
        <taxon>Pseudomonadati</taxon>
        <taxon>Pseudomonadota</taxon>
        <taxon>Gammaproteobacteria</taxon>
        <taxon>Alteromonadales</taxon>
        <taxon>Ferrimonadaceae</taxon>
        <taxon>Paraferrimonas</taxon>
    </lineage>
</organism>
<dbReference type="PROSITE" id="PS00213">
    <property type="entry name" value="LIPOCALIN"/>
    <property type="match status" value="1"/>
</dbReference>
<proteinExistence type="inferred from homology"/>
<dbReference type="RefSeq" id="WP_095497519.1">
    <property type="nucleotide sequence ID" value="NZ_BSPO01000002.1"/>
</dbReference>
<keyword evidence="16" id="KW-1185">Reference proteome</keyword>
<dbReference type="GO" id="GO:0008289">
    <property type="term" value="F:lipid binding"/>
    <property type="evidence" value="ECO:0007669"/>
    <property type="project" value="UniProtKB-UniRule"/>
</dbReference>
<dbReference type="PIRSF" id="PIRSF036893">
    <property type="entry name" value="Lipocalin_ApoD"/>
    <property type="match status" value="1"/>
</dbReference>
<dbReference type="FunFam" id="2.40.128.20:FF:000002">
    <property type="entry name" value="Outer membrane lipoprotein Blc"/>
    <property type="match status" value="1"/>
</dbReference>
<keyword evidence="9 12" id="KW-0449">Lipoprotein</keyword>
<evidence type="ECO:0000256" key="6">
    <source>
        <dbReference type="ARBA" id="ARBA00023136"/>
    </source>
</evidence>
<feature type="lipid moiety-binding region" description="S-diacylglycerol cysteine" evidence="13">
    <location>
        <position position="16"/>
    </location>
</feature>
<evidence type="ECO:0000256" key="8">
    <source>
        <dbReference type="ARBA" id="ARBA00023237"/>
    </source>
</evidence>
<evidence type="ECO:0000313" key="16">
    <source>
        <dbReference type="Proteomes" id="UP001157439"/>
    </source>
</evidence>
<accession>A0AA37TNH0</accession>
<evidence type="ECO:0000256" key="7">
    <source>
        <dbReference type="ARBA" id="ARBA00023139"/>
    </source>
</evidence>
<feature type="signal peptide" evidence="12">
    <location>
        <begin position="1"/>
        <end position="19"/>
    </location>
</feature>
<dbReference type="CDD" id="cd19438">
    <property type="entry name" value="lipocalin_Blc-like"/>
    <property type="match status" value="1"/>
</dbReference>
<comment type="subunit">
    <text evidence="3 12">Homodimer.</text>
</comment>
<evidence type="ECO:0000259" key="14">
    <source>
        <dbReference type="Pfam" id="PF08212"/>
    </source>
</evidence>
<dbReference type="InterPro" id="IPR012674">
    <property type="entry name" value="Calycin"/>
</dbReference>
<evidence type="ECO:0000256" key="12">
    <source>
        <dbReference type="PIRNR" id="PIRNR036893"/>
    </source>
</evidence>
<evidence type="ECO:0000256" key="2">
    <source>
        <dbReference type="ARBA" id="ARBA00006889"/>
    </source>
</evidence>
<dbReference type="InterPro" id="IPR022271">
    <property type="entry name" value="Lipocalin_ApoD"/>
</dbReference>
<evidence type="ECO:0000256" key="3">
    <source>
        <dbReference type="ARBA" id="ARBA00011738"/>
    </source>
</evidence>
<comment type="caution">
    <text evidence="15">The sequence shown here is derived from an EMBL/GenBank/DDBJ whole genome shotgun (WGS) entry which is preliminary data.</text>
</comment>
<evidence type="ECO:0000256" key="9">
    <source>
        <dbReference type="ARBA" id="ARBA00023288"/>
    </source>
</evidence>
<sequence length="173" mass="19910">MRAVTVLLMSILLSACVGLPDKVSPVSNFELPRYLGTWYEVARLDHSFERGMNQVTANYSMRDDGGVKVLNRGFKTNEQQWQEAEGKAYFVEGTDSGYLKVSFFGPFYGSYVVFELDKQDYQYAFVAGPNHDYLWLLARTPQVSEQLKQRFLNEAKQRGFNTEEIIFVEHPQP</sequence>
<comment type="similarity">
    <text evidence="2 12">Belongs to the calycin superfamily. Lipocalin family.</text>
</comment>
<keyword evidence="6 12" id="KW-0472">Membrane</keyword>
<dbReference type="InterPro" id="IPR002446">
    <property type="entry name" value="Lipocalin_bac"/>
</dbReference>
<keyword evidence="5 12" id="KW-0446">Lipid-binding</keyword>
<evidence type="ECO:0000256" key="1">
    <source>
        <dbReference type="ARBA" id="ARBA00004459"/>
    </source>
</evidence>
<dbReference type="PRINTS" id="PR01171">
    <property type="entry name" value="BCTLIPOCALIN"/>
</dbReference>
<evidence type="ECO:0000256" key="13">
    <source>
        <dbReference type="PIRSR" id="PIRSR036893-52"/>
    </source>
</evidence>
<evidence type="ECO:0000256" key="4">
    <source>
        <dbReference type="ARBA" id="ARBA00022729"/>
    </source>
</evidence>
<evidence type="ECO:0000313" key="15">
    <source>
        <dbReference type="EMBL" id="GLS82898.1"/>
    </source>
</evidence>
<dbReference type="SUPFAM" id="SSF50814">
    <property type="entry name" value="Lipocalins"/>
    <property type="match status" value="1"/>
</dbReference>
<dbReference type="GO" id="GO:0009279">
    <property type="term" value="C:cell outer membrane"/>
    <property type="evidence" value="ECO:0007669"/>
    <property type="project" value="UniProtKB-SubCell"/>
</dbReference>
<reference evidence="15 16" key="1">
    <citation type="journal article" date="2014" name="Int. J. Syst. Evol. Microbiol.">
        <title>Complete genome sequence of Corynebacterium casei LMG S-19264T (=DSM 44701T), isolated from a smear-ripened cheese.</title>
        <authorList>
            <consortium name="US DOE Joint Genome Institute (JGI-PGF)"/>
            <person name="Walter F."/>
            <person name="Albersmeier A."/>
            <person name="Kalinowski J."/>
            <person name="Ruckert C."/>
        </authorList>
    </citation>
    <scope>NUCLEOTIDE SEQUENCE [LARGE SCALE GENOMIC DNA]</scope>
    <source>
        <strain evidence="15 16">NBRC 112785</strain>
    </source>
</reference>
<feature type="domain" description="Lipocalin/cytosolic fatty-acid binding" evidence="14">
    <location>
        <begin position="30"/>
        <end position="169"/>
    </location>
</feature>
<dbReference type="PROSITE" id="PS51257">
    <property type="entry name" value="PROKAR_LIPOPROTEIN"/>
    <property type="match status" value="1"/>
</dbReference>
<dbReference type="EMBL" id="BSPO01000002">
    <property type="protein sequence ID" value="GLS82898.1"/>
    <property type="molecule type" value="Genomic_DNA"/>
</dbReference>
<feature type="chain" id="PRO_5041501333" description="Outer membrane lipoprotein Blc" evidence="12">
    <location>
        <begin position="20"/>
        <end position="173"/>
    </location>
</feature>